<dbReference type="OrthoDB" id="551633at2759"/>
<comment type="caution">
    <text evidence="7">The sequence shown here is derived from an EMBL/GenBank/DDBJ whole genome shotgun (WGS) entry which is preliminary data.</text>
</comment>
<accession>A0A9Q0HSW6</accession>
<evidence type="ECO:0000313" key="7">
    <source>
        <dbReference type="EMBL" id="KAJ1696780.1"/>
    </source>
</evidence>
<dbReference type="PANTHER" id="PTHR14577:SF0">
    <property type="entry name" value="NUCLEOLAR PROTEIN 12"/>
    <property type="match status" value="1"/>
</dbReference>
<dbReference type="AlphaFoldDB" id="A0A9Q0HSW6"/>
<proteinExistence type="inferred from homology"/>
<keyword evidence="4" id="KW-0539">Nucleus</keyword>
<feature type="compositionally biased region" description="Acidic residues" evidence="6">
    <location>
        <begin position="115"/>
        <end position="128"/>
    </location>
</feature>
<dbReference type="Proteomes" id="UP001151287">
    <property type="component" value="Unassembled WGS sequence"/>
</dbReference>
<protein>
    <recommendedName>
        <fullName evidence="9">Ribosomal RNA-processing protein 17</fullName>
    </recommendedName>
</protein>
<evidence type="ECO:0008006" key="9">
    <source>
        <dbReference type="Google" id="ProtNLM"/>
    </source>
</evidence>
<name>A0A9Q0HSW6_9POAL</name>
<feature type="region of interest" description="Disordered" evidence="6">
    <location>
        <begin position="1"/>
        <end position="23"/>
    </location>
</feature>
<keyword evidence="8" id="KW-1185">Reference proteome</keyword>
<comment type="subcellular location">
    <subcellularLocation>
        <location evidence="1">Nucleus</location>
        <location evidence="1">Nucleolus</location>
    </subcellularLocation>
</comment>
<dbReference type="Pfam" id="PF09805">
    <property type="entry name" value="Nop25"/>
    <property type="match status" value="1"/>
</dbReference>
<evidence type="ECO:0000256" key="1">
    <source>
        <dbReference type="ARBA" id="ARBA00004604"/>
    </source>
</evidence>
<dbReference type="GO" id="GO:0005730">
    <property type="term" value="C:nucleolus"/>
    <property type="evidence" value="ECO:0007669"/>
    <property type="project" value="UniProtKB-SubCell"/>
</dbReference>
<dbReference type="EMBL" id="JAMQYH010000002">
    <property type="protein sequence ID" value="KAJ1696780.1"/>
    <property type="molecule type" value="Genomic_DNA"/>
</dbReference>
<reference evidence="7" key="1">
    <citation type="journal article" date="2022" name="Cell">
        <title>Repeat-based holocentromeres influence genome architecture and karyotype evolution.</title>
        <authorList>
            <person name="Hofstatter P.G."/>
            <person name="Thangavel G."/>
            <person name="Lux T."/>
            <person name="Neumann P."/>
            <person name="Vondrak T."/>
            <person name="Novak P."/>
            <person name="Zhang M."/>
            <person name="Costa L."/>
            <person name="Castellani M."/>
            <person name="Scott A."/>
            <person name="Toegelov H."/>
            <person name="Fuchs J."/>
            <person name="Mata-Sucre Y."/>
            <person name="Dias Y."/>
            <person name="Vanzela A.L.L."/>
            <person name="Huettel B."/>
            <person name="Almeida C.C.S."/>
            <person name="Simkova H."/>
            <person name="Souza G."/>
            <person name="Pedrosa-Harand A."/>
            <person name="Macas J."/>
            <person name="Mayer K.F.X."/>
            <person name="Houben A."/>
            <person name="Marques A."/>
        </authorList>
    </citation>
    <scope>NUCLEOTIDE SEQUENCE</scope>
    <source>
        <strain evidence="7">RhyBre1mFocal</strain>
    </source>
</reference>
<feature type="coiled-coil region" evidence="5">
    <location>
        <begin position="68"/>
        <end position="102"/>
    </location>
</feature>
<feature type="region of interest" description="Disordered" evidence="6">
    <location>
        <begin position="107"/>
        <end position="135"/>
    </location>
</feature>
<evidence type="ECO:0000256" key="2">
    <source>
        <dbReference type="ARBA" id="ARBA00007175"/>
    </source>
</evidence>
<dbReference type="GO" id="GO:0019843">
    <property type="term" value="F:rRNA binding"/>
    <property type="evidence" value="ECO:0007669"/>
    <property type="project" value="TreeGrafter"/>
</dbReference>
<evidence type="ECO:0000256" key="5">
    <source>
        <dbReference type="SAM" id="Coils"/>
    </source>
</evidence>
<feature type="compositionally biased region" description="Basic residues" evidence="6">
    <location>
        <begin position="179"/>
        <end position="219"/>
    </location>
</feature>
<gene>
    <name evidence="7" type="ORF">LUZ63_005292</name>
</gene>
<keyword evidence="3 5" id="KW-0175">Coiled coil</keyword>
<evidence type="ECO:0000256" key="4">
    <source>
        <dbReference type="ARBA" id="ARBA00023242"/>
    </source>
</evidence>
<organism evidence="7 8">
    <name type="scientific">Rhynchospora breviuscula</name>
    <dbReference type="NCBI Taxonomy" id="2022672"/>
    <lineage>
        <taxon>Eukaryota</taxon>
        <taxon>Viridiplantae</taxon>
        <taxon>Streptophyta</taxon>
        <taxon>Embryophyta</taxon>
        <taxon>Tracheophyta</taxon>
        <taxon>Spermatophyta</taxon>
        <taxon>Magnoliopsida</taxon>
        <taxon>Liliopsida</taxon>
        <taxon>Poales</taxon>
        <taxon>Cyperaceae</taxon>
        <taxon>Cyperoideae</taxon>
        <taxon>Rhynchosporeae</taxon>
        <taxon>Rhynchospora</taxon>
    </lineage>
</organism>
<sequence length="219" mass="25160">MKAIPEEEMDVEAGEEMDNDEEDEEAVVVGQMPTVMVPRHINKRSLKNKALSVSFDEKTLRDYVSGFHKRKKKRRKEAQRQIEEKERLKRIAVRKKRKQEKELALYGKLLSDYADNNEEGEKEEEESDLPATITETRTYEDISTKVIVTTSEISQADVESDTKHVPSASIVEKNPSLAVKKKPMKPLPKKGAHKKGKKTSSRKKDKRSKKGRNNKGRKK</sequence>
<dbReference type="InterPro" id="IPR019186">
    <property type="entry name" value="Nucleolar_protein_12"/>
</dbReference>
<evidence type="ECO:0000313" key="8">
    <source>
        <dbReference type="Proteomes" id="UP001151287"/>
    </source>
</evidence>
<evidence type="ECO:0000256" key="6">
    <source>
        <dbReference type="SAM" id="MobiDB-lite"/>
    </source>
</evidence>
<feature type="region of interest" description="Disordered" evidence="6">
    <location>
        <begin position="151"/>
        <end position="219"/>
    </location>
</feature>
<evidence type="ECO:0000256" key="3">
    <source>
        <dbReference type="ARBA" id="ARBA00023054"/>
    </source>
</evidence>
<dbReference type="PANTHER" id="PTHR14577">
    <property type="entry name" value="NUCLEOLAR PROTEIN 12"/>
    <property type="match status" value="1"/>
</dbReference>
<comment type="similarity">
    <text evidence="2">Belongs to the RRP17 family.</text>
</comment>